<evidence type="ECO:0000256" key="1">
    <source>
        <dbReference type="SAM" id="Phobius"/>
    </source>
</evidence>
<reference evidence="2" key="2">
    <citation type="submission" date="2021-04" db="EMBL/GenBank/DDBJ databases">
        <authorList>
            <person name="Gilroy R."/>
        </authorList>
    </citation>
    <scope>NUCLEOTIDE SEQUENCE</scope>
    <source>
        <strain evidence="2">G3-2149</strain>
    </source>
</reference>
<comment type="caution">
    <text evidence="2">The sequence shown here is derived from an EMBL/GenBank/DDBJ whole genome shotgun (WGS) entry which is preliminary data.</text>
</comment>
<gene>
    <name evidence="2" type="ORF">H9789_11945</name>
</gene>
<dbReference type="AlphaFoldDB" id="A0A9E2L7K0"/>
<sequence length="85" mass="10115">MRKNKIRKSTWIPLAFTLYSIVIYAYLLPRSTASTGSIIFAIVLNALIILALWWLYRKKEKMALEREREMMEQIRKNQDLTSNNH</sequence>
<accession>A0A9E2L7K0</accession>
<proteinExistence type="predicted"/>
<reference evidence="2" key="1">
    <citation type="journal article" date="2021" name="PeerJ">
        <title>Extensive microbial diversity within the chicken gut microbiome revealed by metagenomics and culture.</title>
        <authorList>
            <person name="Gilroy R."/>
            <person name="Ravi A."/>
            <person name="Getino M."/>
            <person name="Pursley I."/>
            <person name="Horton D.L."/>
            <person name="Alikhan N.F."/>
            <person name="Baker D."/>
            <person name="Gharbi K."/>
            <person name="Hall N."/>
            <person name="Watson M."/>
            <person name="Adriaenssens E.M."/>
            <person name="Foster-Nyarko E."/>
            <person name="Jarju S."/>
            <person name="Secka A."/>
            <person name="Antonio M."/>
            <person name="Oren A."/>
            <person name="Chaudhuri R.R."/>
            <person name="La Ragione R."/>
            <person name="Hildebrand F."/>
            <person name="Pallen M.J."/>
        </authorList>
    </citation>
    <scope>NUCLEOTIDE SEQUENCE</scope>
    <source>
        <strain evidence="2">G3-2149</strain>
    </source>
</reference>
<keyword evidence="1" id="KW-1133">Transmembrane helix</keyword>
<evidence type="ECO:0000313" key="3">
    <source>
        <dbReference type="Proteomes" id="UP000823865"/>
    </source>
</evidence>
<organism evidence="2 3">
    <name type="scientific">Candidatus Paraprevotella stercoravium</name>
    <dbReference type="NCBI Taxonomy" id="2838725"/>
    <lineage>
        <taxon>Bacteria</taxon>
        <taxon>Pseudomonadati</taxon>
        <taxon>Bacteroidota</taxon>
        <taxon>Bacteroidia</taxon>
        <taxon>Bacteroidales</taxon>
        <taxon>Prevotellaceae</taxon>
        <taxon>Paraprevotella</taxon>
    </lineage>
</organism>
<protein>
    <submittedName>
        <fullName evidence="2">Uncharacterized protein</fullName>
    </submittedName>
</protein>
<name>A0A9E2L7K0_9BACT</name>
<dbReference type="Proteomes" id="UP000823865">
    <property type="component" value="Unassembled WGS sequence"/>
</dbReference>
<feature type="transmembrane region" description="Helical" evidence="1">
    <location>
        <begin position="35"/>
        <end position="56"/>
    </location>
</feature>
<keyword evidence="1" id="KW-0812">Transmembrane</keyword>
<dbReference type="EMBL" id="JAHLFU010000242">
    <property type="protein sequence ID" value="MBU3854501.1"/>
    <property type="molecule type" value="Genomic_DNA"/>
</dbReference>
<feature type="transmembrane region" description="Helical" evidence="1">
    <location>
        <begin position="12"/>
        <end position="29"/>
    </location>
</feature>
<keyword evidence="1" id="KW-0472">Membrane</keyword>
<evidence type="ECO:0000313" key="2">
    <source>
        <dbReference type="EMBL" id="MBU3854501.1"/>
    </source>
</evidence>